<dbReference type="SMART" id="SM00849">
    <property type="entry name" value="Lactamase_B"/>
    <property type="match status" value="1"/>
</dbReference>
<feature type="domain" description="Flavodoxin-like" evidence="2">
    <location>
        <begin position="253"/>
        <end position="391"/>
    </location>
</feature>
<comment type="caution">
    <text evidence="3">The sequence shown here is derived from an EMBL/GenBank/DDBJ whole genome shotgun (WGS) entry which is preliminary data.</text>
</comment>
<dbReference type="OrthoDB" id="9800607at2"/>
<dbReference type="Pfam" id="PF00258">
    <property type="entry name" value="Flavodoxin_1"/>
    <property type="match status" value="1"/>
</dbReference>
<organism evidence="3 4">
    <name type="scientific">Desulfonatronospira thiodismutans ASO3-1</name>
    <dbReference type="NCBI Taxonomy" id="555779"/>
    <lineage>
        <taxon>Bacteria</taxon>
        <taxon>Pseudomonadati</taxon>
        <taxon>Thermodesulfobacteriota</taxon>
        <taxon>Desulfovibrionia</taxon>
        <taxon>Desulfovibrionales</taxon>
        <taxon>Desulfonatronovibrionaceae</taxon>
        <taxon>Desulfonatronospira</taxon>
    </lineage>
</organism>
<dbReference type="PIRSF" id="PIRSF005243">
    <property type="entry name" value="ROO"/>
    <property type="match status" value="1"/>
</dbReference>
<dbReference type="PANTHER" id="PTHR43717:SF1">
    <property type="entry name" value="ANAEROBIC NITRIC OXIDE REDUCTASE FLAVORUBREDOXIN"/>
    <property type="match status" value="1"/>
</dbReference>
<dbReference type="GO" id="GO:0016491">
    <property type="term" value="F:oxidoreductase activity"/>
    <property type="evidence" value="ECO:0007669"/>
    <property type="project" value="InterPro"/>
</dbReference>
<name>D6SQ71_9BACT</name>
<dbReference type="EMBL" id="ACJN02000002">
    <property type="protein sequence ID" value="EFI34897.1"/>
    <property type="molecule type" value="Genomic_DNA"/>
</dbReference>
<gene>
    <name evidence="3" type="ORF">Dthio_PD2288</name>
</gene>
<dbReference type="Pfam" id="PF19583">
    <property type="entry name" value="ODP"/>
    <property type="match status" value="1"/>
</dbReference>
<dbReference type="InterPro" id="IPR045761">
    <property type="entry name" value="ODP_dom"/>
</dbReference>
<comment type="similarity">
    <text evidence="1">In the N-terminal section; belongs to the zinc metallo-hydrolase group 3 family.</text>
</comment>
<dbReference type="InterPro" id="IPR036866">
    <property type="entry name" value="RibonucZ/Hydroxyglut_hydro"/>
</dbReference>
<reference evidence="3" key="1">
    <citation type="submission" date="2010-05" db="EMBL/GenBank/DDBJ databases">
        <title>The draft genome of Desulfonatronospira thiodismutans ASO3-1.</title>
        <authorList>
            <consortium name="US DOE Joint Genome Institute (JGI-PGF)"/>
            <person name="Lucas S."/>
            <person name="Copeland A."/>
            <person name="Lapidus A."/>
            <person name="Cheng J.-F."/>
            <person name="Bruce D."/>
            <person name="Goodwin L."/>
            <person name="Pitluck S."/>
            <person name="Chertkov O."/>
            <person name="Brettin T."/>
            <person name="Detter J.C."/>
            <person name="Han C."/>
            <person name="Land M.L."/>
            <person name="Hauser L."/>
            <person name="Kyrpides N."/>
            <person name="Mikhailova N."/>
            <person name="Muyzer G."/>
            <person name="Woyke T."/>
        </authorList>
    </citation>
    <scope>NUCLEOTIDE SEQUENCE [LARGE SCALE GENOMIC DNA]</scope>
    <source>
        <strain evidence="3">ASO3-1</strain>
    </source>
</reference>
<keyword evidence="4" id="KW-1185">Reference proteome</keyword>
<evidence type="ECO:0000313" key="3">
    <source>
        <dbReference type="EMBL" id="EFI34897.1"/>
    </source>
</evidence>
<dbReference type="Gene3D" id="3.40.50.360">
    <property type="match status" value="1"/>
</dbReference>
<dbReference type="GO" id="GO:0046872">
    <property type="term" value="F:metal ion binding"/>
    <property type="evidence" value="ECO:0007669"/>
    <property type="project" value="InterPro"/>
</dbReference>
<proteinExistence type="inferred from homology"/>
<dbReference type="InterPro" id="IPR029039">
    <property type="entry name" value="Flavoprotein-like_sf"/>
</dbReference>
<evidence type="ECO:0000313" key="4">
    <source>
        <dbReference type="Proteomes" id="UP000005496"/>
    </source>
</evidence>
<dbReference type="InterPro" id="IPR016440">
    <property type="entry name" value="Rubredoxin-O_OxRdtase"/>
</dbReference>
<accession>D6SQ71</accession>
<sequence>MPAIEIKKNVYWVGAIDWNLKNFHGYAMARRGTTYNAFLVLDDKITLFDTVSEKFKWDLYHQVRSLVKLEEIDYIVVNHLELDHSGALPFMVDNIKPEKIFCSSMGEKSIHGHFHNKDWPLQVVKDGESISLGKRNVTFMETRMLHWPDSMFSYIPEDKLLISSDAFGQNIASQKIFDDQHDLNLLLSEARHYYTNIILPFSPLVQKLLDKVQKAGLEIDMIAPDHGVIWRTHPGKILEAYADFAAQTLKPKAVLVYDTMWGSTEKMVKAVADALTEEGIDIRVMSLKSFHHSDVMGEFSDAAALVCASPTHNNGMLPLMSDFLTYMKGLKPKNRLGAALGSYGWSGEAPGAMAKVLEEAGFELPEKPYRTQFVPAHEQLAQCKELGRNLASAIKAKTQA</sequence>
<dbReference type="CDD" id="cd07709">
    <property type="entry name" value="flavodiiron_proteins_MBL-fold"/>
    <property type="match status" value="1"/>
</dbReference>
<protein>
    <submittedName>
        <fullName evidence="3">Flavodoxin/nitric oxide synthase</fullName>
    </submittedName>
</protein>
<dbReference type="Gene3D" id="3.60.15.10">
    <property type="entry name" value="Ribonuclease Z/Hydroxyacylglutathione hydrolase-like"/>
    <property type="match status" value="1"/>
</dbReference>
<evidence type="ECO:0000256" key="1">
    <source>
        <dbReference type="ARBA" id="ARBA00007121"/>
    </source>
</evidence>
<dbReference type="InterPro" id="IPR001279">
    <property type="entry name" value="Metallo-B-lactamas"/>
</dbReference>
<dbReference type="PROSITE" id="PS50902">
    <property type="entry name" value="FLAVODOXIN_LIKE"/>
    <property type="match status" value="1"/>
</dbReference>
<dbReference type="SUPFAM" id="SSF52218">
    <property type="entry name" value="Flavoproteins"/>
    <property type="match status" value="1"/>
</dbReference>
<dbReference type="Proteomes" id="UP000005496">
    <property type="component" value="Unassembled WGS sequence"/>
</dbReference>
<dbReference type="RefSeq" id="WP_008870211.1">
    <property type="nucleotide sequence ID" value="NZ_ACJN02000002.1"/>
</dbReference>
<dbReference type="SUPFAM" id="SSF56281">
    <property type="entry name" value="Metallo-hydrolase/oxidoreductase"/>
    <property type="match status" value="1"/>
</dbReference>
<dbReference type="eggNOG" id="COG0426">
    <property type="taxonomic scope" value="Bacteria"/>
</dbReference>
<dbReference type="InterPro" id="IPR008254">
    <property type="entry name" value="Flavodoxin/NO_synth"/>
</dbReference>
<evidence type="ECO:0000259" key="2">
    <source>
        <dbReference type="PROSITE" id="PS50902"/>
    </source>
</evidence>
<dbReference type="GO" id="GO:0010181">
    <property type="term" value="F:FMN binding"/>
    <property type="evidence" value="ECO:0007669"/>
    <property type="project" value="InterPro"/>
</dbReference>
<dbReference type="GO" id="GO:0009055">
    <property type="term" value="F:electron transfer activity"/>
    <property type="evidence" value="ECO:0007669"/>
    <property type="project" value="InterPro"/>
</dbReference>
<dbReference type="PANTHER" id="PTHR43717">
    <property type="entry name" value="ANAEROBIC NITRIC OXIDE REDUCTASE FLAVORUBREDOXIN"/>
    <property type="match status" value="1"/>
</dbReference>
<dbReference type="AlphaFoldDB" id="D6SQ71"/>